<comment type="caution">
    <text evidence="2">The sequence shown here is derived from an EMBL/GenBank/DDBJ whole genome shotgun (WGS) entry which is preliminary data.</text>
</comment>
<protein>
    <submittedName>
        <fullName evidence="2">KRAB-A domain-containing protein 2-like protein</fullName>
    </submittedName>
</protein>
<feature type="region of interest" description="Disordered" evidence="1">
    <location>
        <begin position="1"/>
        <end position="21"/>
    </location>
</feature>
<evidence type="ECO:0000313" key="3">
    <source>
        <dbReference type="Proteomes" id="UP000735302"/>
    </source>
</evidence>
<dbReference type="EMBL" id="BLXT01000975">
    <property type="protein sequence ID" value="GFN81873.1"/>
    <property type="molecule type" value="Genomic_DNA"/>
</dbReference>
<sequence>MHGKPRHPKSQGSVERANGDIKDIPVAWMADNDSEDWSTASASQAERVVKRNRVNLRAGEQGDNVAMPVPPVDRGRGDLRI</sequence>
<evidence type="ECO:0000256" key="1">
    <source>
        <dbReference type="SAM" id="MobiDB-lite"/>
    </source>
</evidence>
<reference evidence="2 3" key="1">
    <citation type="journal article" date="2021" name="Elife">
        <title>Chloroplast acquisition without the gene transfer in kleptoplastic sea slugs, Plakobranchus ocellatus.</title>
        <authorList>
            <person name="Maeda T."/>
            <person name="Takahashi S."/>
            <person name="Yoshida T."/>
            <person name="Shimamura S."/>
            <person name="Takaki Y."/>
            <person name="Nagai Y."/>
            <person name="Toyoda A."/>
            <person name="Suzuki Y."/>
            <person name="Arimoto A."/>
            <person name="Ishii H."/>
            <person name="Satoh N."/>
            <person name="Nishiyama T."/>
            <person name="Hasebe M."/>
            <person name="Maruyama T."/>
            <person name="Minagawa J."/>
            <person name="Obokata J."/>
            <person name="Shigenobu S."/>
        </authorList>
    </citation>
    <scope>NUCLEOTIDE SEQUENCE [LARGE SCALE GENOMIC DNA]</scope>
</reference>
<feature type="region of interest" description="Disordered" evidence="1">
    <location>
        <begin position="53"/>
        <end position="81"/>
    </location>
</feature>
<gene>
    <name evidence="2" type="ORF">PoB_000837900</name>
</gene>
<keyword evidence="3" id="KW-1185">Reference proteome</keyword>
<dbReference type="Gene3D" id="3.30.420.10">
    <property type="entry name" value="Ribonuclease H-like superfamily/Ribonuclease H"/>
    <property type="match status" value="1"/>
</dbReference>
<evidence type="ECO:0000313" key="2">
    <source>
        <dbReference type="EMBL" id="GFN81873.1"/>
    </source>
</evidence>
<dbReference type="AlphaFoldDB" id="A0AAV3YHX7"/>
<name>A0AAV3YHX7_9GAST</name>
<proteinExistence type="predicted"/>
<dbReference type="InterPro" id="IPR036397">
    <property type="entry name" value="RNaseH_sf"/>
</dbReference>
<accession>A0AAV3YHX7</accession>
<dbReference type="GO" id="GO:0003676">
    <property type="term" value="F:nucleic acid binding"/>
    <property type="evidence" value="ECO:0007669"/>
    <property type="project" value="InterPro"/>
</dbReference>
<dbReference type="Proteomes" id="UP000735302">
    <property type="component" value="Unassembled WGS sequence"/>
</dbReference>
<organism evidence="2 3">
    <name type="scientific">Plakobranchus ocellatus</name>
    <dbReference type="NCBI Taxonomy" id="259542"/>
    <lineage>
        <taxon>Eukaryota</taxon>
        <taxon>Metazoa</taxon>
        <taxon>Spiralia</taxon>
        <taxon>Lophotrochozoa</taxon>
        <taxon>Mollusca</taxon>
        <taxon>Gastropoda</taxon>
        <taxon>Heterobranchia</taxon>
        <taxon>Euthyneura</taxon>
        <taxon>Panpulmonata</taxon>
        <taxon>Sacoglossa</taxon>
        <taxon>Placobranchoidea</taxon>
        <taxon>Plakobranchidae</taxon>
        <taxon>Plakobranchus</taxon>
    </lineage>
</organism>